<proteinExistence type="predicted"/>
<comment type="caution">
    <text evidence="2">The sequence shown here is derived from an EMBL/GenBank/DDBJ whole genome shotgun (WGS) entry which is preliminary data.</text>
</comment>
<evidence type="ECO:0000256" key="1">
    <source>
        <dbReference type="SAM" id="MobiDB-lite"/>
    </source>
</evidence>
<reference evidence="2 3" key="1">
    <citation type="submission" date="2013-11" db="EMBL/GenBank/DDBJ databases">
        <title>The Genome Sequence of Phytophthora parasitica CJ01A1.</title>
        <authorList>
            <consortium name="The Broad Institute Genomics Platform"/>
            <person name="Russ C."/>
            <person name="Tyler B."/>
            <person name="Panabieres F."/>
            <person name="Shan W."/>
            <person name="Tripathy S."/>
            <person name="Grunwald N."/>
            <person name="Machado M."/>
            <person name="Johnson C.S."/>
            <person name="Walker B."/>
            <person name="Young S.K."/>
            <person name="Zeng Q."/>
            <person name="Gargeya S."/>
            <person name="Fitzgerald M."/>
            <person name="Haas B."/>
            <person name="Abouelleil A."/>
            <person name="Allen A.W."/>
            <person name="Alvarado L."/>
            <person name="Arachchi H.M."/>
            <person name="Berlin A.M."/>
            <person name="Chapman S.B."/>
            <person name="Gainer-Dewar J."/>
            <person name="Goldberg J."/>
            <person name="Griggs A."/>
            <person name="Gujja S."/>
            <person name="Hansen M."/>
            <person name="Howarth C."/>
            <person name="Imamovic A."/>
            <person name="Ireland A."/>
            <person name="Larimer J."/>
            <person name="McCowan C."/>
            <person name="Murphy C."/>
            <person name="Pearson M."/>
            <person name="Poon T.W."/>
            <person name="Priest M."/>
            <person name="Roberts A."/>
            <person name="Saif S."/>
            <person name="Shea T."/>
            <person name="Sisk P."/>
            <person name="Sykes S."/>
            <person name="Wortman J."/>
            <person name="Nusbaum C."/>
            <person name="Birren B."/>
        </authorList>
    </citation>
    <scope>NUCLEOTIDE SEQUENCE [LARGE SCALE GENOMIC DNA]</scope>
    <source>
        <strain evidence="2 3">CJ01A1</strain>
    </source>
</reference>
<name>W2VUU1_PHYNI</name>
<dbReference type="EMBL" id="ANIX01004144">
    <property type="protein sequence ID" value="ETP02087.1"/>
    <property type="molecule type" value="Genomic_DNA"/>
</dbReference>
<gene>
    <name evidence="2" type="ORF">F441_20752</name>
</gene>
<evidence type="ECO:0000313" key="3">
    <source>
        <dbReference type="Proteomes" id="UP000018958"/>
    </source>
</evidence>
<dbReference type="Proteomes" id="UP000018958">
    <property type="component" value="Unassembled WGS sequence"/>
</dbReference>
<sequence>MTPCSREESGTDVTLTSSEERRAHWVMLARKKETGGDGSSARNRVGPEKEKSNPIWRLRWNDPKVTTPKMCVQLSLHRDTQIV</sequence>
<accession>W2VUU1</accession>
<organism evidence="2 3">
    <name type="scientific">Phytophthora nicotianae CJ01A1</name>
    <dbReference type="NCBI Taxonomy" id="1317063"/>
    <lineage>
        <taxon>Eukaryota</taxon>
        <taxon>Sar</taxon>
        <taxon>Stramenopiles</taxon>
        <taxon>Oomycota</taxon>
        <taxon>Peronosporomycetes</taxon>
        <taxon>Peronosporales</taxon>
        <taxon>Peronosporaceae</taxon>
        <taxon>Phytophthora</taxon>
    </lineage>
</organism>
<protein>
    <submittedName>
        <fullName evidence="2">Uncharacterized protein</fullName>
    </submittedName>
</protein>
<dbReference type="AlphaFoldDB" id="W2VUU1"/>
<feature type="region of interest" description="Disordered" evidence="1">
    <location>
        <begin position="1"/>
        <end position="53"/>
    </location>
</feature>
<evidence type="ECO:0000313" key="2">
    <source>
        <dbReference type="EMBL" id="ETP02087.1"/>
    </source>
</evidence>